<dbReference type="Proteomes" id="UP000887023">
    <property type="component" value="Chromosome"/>
</dbReference>
<evidence type="ECO:0000256" key="1">
    <source>
        <dbReference type="ARBA" id="ARBA00023098"/>
    </source>
</evidence>
<keyword evidence="2" id="KW-0442">Lipid degradation</keyword>
<dbReference type="RefSeq" id="WP_066468063.1">
    <property type="nucleotide sequence ID" value="NZ_CBCRUZ010000001.1"/>
</dbReference>
<gene>
    <name evidence="4" type="ORF">KV203_08885</name>
</gene>
<feature type="short sequence motif" description="GXSXG" evidence="2">
    <location>
        <begin position="48"/>
        <end position="52"/>
    </location>
</feature>
<protein>
    <submittedName>
        <fullName evidence="4">Patatin-like phospholipase family protein</fullName>
    </submittedName>
</protein>
<comment type="caution">
    <text evidence="2">Lacks conserved residue(s) required for the propagation of feature annotation.</text>
</comment>
<reference evidence="4" key="1">
    <citation type="submission" date="2021-07" db="EMBL/GenBank/DDBJ databases">
        <title>Candidatus Kaistella beijingensis sp. nov. isolated from a municipal wastewater treatment plant is involved in sludge foaming.</title>
        <authorList>
            <person name="Song Y."/>
            <person name="Liu S.-J."/>
        </authorList>
    </citation>
    <scope>NUCLEOTIDE SEQUENCE</scope>
    <source>
        <strain evidence="4">DSM 43998</strain>
    </source>
</reference>
<dbReference type="InterPro" id="IPR002641">
    <property type="entry name" value="PNPLA_dom"/>
</dbReference>
<proteinExistence type="predicted"/>
<accession>A0ABX8SC88</accession>
<dbReference type="Gene3D" id="3.40.1090.10">
    <property type="entry name" value="Cytosolic phospholipase A2 catalytic domain"/>
    <property type="match status" value="2"/>
</dbReference>
<organism evidence="4 5">
    <name type="scientific">Skermania pinensis</name>
    <dbReference type="NCBI Taxonomy" id="39122"/>
    <lineage>
        <taxon>Bacteria</taxon>
        <taxon>Bacillati</taxon>
        <taxon>Actinomycetota</taxon>
        <taxon>Actinomycetes</taxon>
        <taxon>Mycobacteriales</taxon>
        <taxon>Gordoniaceae</taxon>
        <taxon>Skermania</taxon>
    </lineage>
</organism>
<keyword evidence="5" id="KW-1185">Reference proteome</keyword>
<feature type="active site" description="Nucleophile" evidence="2">
    <location>
        <position position="50"/>
    </location>
</feature>
<keyword evidence="2" id="KW-0378">Hydrolase</keyword>
<feature type="domain" description="PNPLA" evidence="3">
    <location>
        <begin position="10"/>
        <end position="204"/>
    </location>
</feature>
<feature type="active site" description="Proton acceptor" evidence="2">
    <location>
        <position position="191"/>
    </location>
</feature>
<dbReference type="SUPFAM" id="SSF52151">
    <property type="entry name" value="FabD/lysophospholipase-like"/>
    <property type="match status" value="1"/>
</dbReference>
<dbReference type="Pfam" id="PF01734">
    <property type="entry name" value="Patatin"/>
    <property type="match status" value="1"/>
</dbReference>
<name>A0ABX8SC88_9ACTN</name>
<dbReference type="InterPro" id="IPR016035">
    <property type="entry name" value="Acyl_Trfase/lysoPLipase"/>
</dbReference>
<evidence type="ECO:0000313" key="5">
    <source>
        <dbReference type="Proteomes" id="UP000887023"/>
    </source>
</evidence>
<feature type="short sequence motif" description="DGA/G" evidence="2">
    <location>
        <begin position="191"/>
        <end position="193"/>
    </location>
</feature>
<dbReference type="PROSITE" id="PS51635">
    <property type="entry name" value="PNPLA"/>
    <property type="match status" value="1"/>
</dbReference>
<evidence type="ECO:0000259" key="3">
    <source>
        <dbReference type="PROSITE" id="PS51635"/>
    </source>
</evidence>
<evidence type="ECO:0000256" key="2">
    <source>
        <dbReference type="PROSITE-ProRule" id="PRU01161"/>
    </source>
</evidence>
<keyword evidence="1 2" id="KW-0443">Lipid metabolism</keyword>
<dbReference type="EMBL" id="CP079105">
    <property type="protein sequence ID" value="QXQ15403.1"/>
    <property type="molecule type" value="Genomic_DNA"/>
</dbReference>
<sequence>MIASQRRALVLAGGGVAGIAWEIGVIQGLADVDPALAAAVRSADLVIGTSAGSAVAAQLTGDVALAELHAAQLDPATVEIDPGVDSVALAERMAPATDADDAADRRRRICAIALATRTVPEAARLQAVRGRLSSLAWPDRDLLLPAVDAATGDRVVFDRTSGVSLLDAVAASCAVPGVWPPVTIGAARYVDGGVWSGTNADLAASAAVVLALVPKPAGMPAFVGAELDDELAELRRTGDPRTFVVYADERSWAAFGADSLSPATRAPAAEAGRAVGRAVAGEVAAVWATG</sequence>
<evidence type="ECO:0000313" key="4">
    <source>
        <dbReference type="EMBL" id="QXQ15403.1"/>
    </source>
</evidence>